<sequence>MNDFTGSGHQQEEQHCSNESSDRNKLLMNKQIVLIFWRIRKKYFNKISDAFINQ</sequence>
<dbReference type="HOGENOM" id="CLU_3054232_0_0_1"/>
<evidence type="ECO:0000313" key="4">
    <source>
        <dbReference type="Proteomes" id="UP000008827"/>
    </source>
</evidence>
<dbReference type="SMR" id="K7L627"/>
<dbReference type="Gramene" id="KRH42807">
    <property type="protein sequence ID" value="KRH42807"/>
    <property type="gene ID" value="GLYMA_08G112700"/>
</dbReference>
<evidence type="ECO:0000313" key="2">
    <source>
        <dbReference type="EMBL" id="KRH42807.1"/>
    </source>
</evidence>
<evidence type="ECO:0000313" key="3">
    <source>
        <dbReference type="EnsemblPlants" id="KRH42807"/>
    </source>
</evidence>
<feature type="region of interest" description="Disordered" evidence="1">
    <location>
        <begin position="1"/>
        <end position="22"/>
    </location>
</feature>
<evidence type="ECO:0000256" key="1">
    <source>
        <dbReference type="SAM" id="MobiDB-lite"/>
    </source>
</evidence>
<dbReference type="EnsemblPlants" id="KRH42807">
    <property type="protein sequence ID" value="KRH42807"/>
    <property type="gene ID" value="GLYMA_08G112700"/>
</dbReference>
<dbReference type="EMBL" id="CM000841">
    <property type="protein sequence ID" value="KRH42807.1"/>
    <property type="molecule type" value="Genomic_DNA"/>
</dbReference>
<dbReference type="AlphaFoldDB" id="K7L627"/>
<reference evidence="2 3" key="1">
    <citation type="journal article" date="2010" name="Nature">
        <title>Genome sequence of the palaeopolyploid soybean.</title>
        <authorList>
            <person name="Schmutz J."/>
            <person name="Cannon S.B."/>
            <person name="Schlueter J."/>
            <person name="Ma J."/>
            <person name="Mitros T."/>
            <person name="Nelson W."/>
            <person name="Hyten D.L."/>
            <person name="Song Q."/>
            <person name="Thelen J.J."/>
            <person name="Cheng J."/>
            <person name="Xu D."/>
            <person name="Hellsten U."/>
            <person name="May G.D."/>
            <person name="Yu Y."/>
            <person name="Sakurai T."/>
            <person name="Umezawa T."/>
            <person name="Bhattacharyya M.K."/>
            <person name="Sandhu D."/>
            <person name="Valliyodan B."/>
            <person name="Lindquist E."/>
            <person name="Peto M."/>
            <person name="Grant D."/>
            <person name="Shu S."/>
            <person name="Goodstein D."/>
            <person name="Barry K."/>
            <person name="Futrell-Griggs M."/>
            <person name="Abernathy B."/>
            <person name="Du J."/>
            <person name="Tian Z."/>
            <person name="Zhu L."/>
            <person name="Gill N."/>
            <person name="Joshi T."/>
            <person name="Libault M."/>
            <person name="Sethuraman A."/>
            <person name="Zhang X.-C."/>
            <person name="Shinozaki K."/>
            <person name="Nguyen H.T."/>
            <person name="Wing R.A."/>
            <person name="Cregan P."/>
            <person name="Specht J."/>
            <person name="Grimwood J."/>
            <person name="Rokhsar D."/>
            <person name="Stacey G."/>
            <person name="Shoemaker R.C."/>
            <person name="Jackson S.A."/>
        </authorList>
    </citation>
    <scope>NUCLEOTIDE SEQUENCE</scope>
    <source>
        <strain evidence="3">cv. Williams 82</strain>
        <tissue evidence="2">Callus</tissue>
    </source>
</reference>
<keyword evidence="4" id="KW-1185">Reference proteome</keyword>
<accession>K7L627</accession>
<protein>
    <submittedName>
        <fullName evidence="2 3">Uncharacterized protein</fullName>
    </submittedName>
</protein>
<reference evidence="3" key="2">
    <citation type="submission" date="2018-02" db="UniProtKB">
        <authorList>
            <consortium name="EnsemblPlants"/>
        </authorList>
    </citation>
    <scope>IDENTIFICATION</scope>
    <source>
        <strain evidence="3">Williams 82</strain>
    </source>
</reference>
<gene>
    <name evidence="2" type="ORF">GLYMA_08G112700</name>
</gene>
<reference evidence="2" key="3">
    <citation type="submission" date="2018-07" db="EMBL/GenBank/DDBJ databases">
        <title>WGS assembly of Glycine max.</title>
        <authorList>
            <person name="Schmutz J."/>
            <person name="Cannon S."/>
            <person name="Schlueter J."/>
            <person name="Ma J."/>
            <person name="Mitros T."/>
            <person name="Nelson W."/>
            <person name="Hyten D."/>
            <person name="Song Q."/>
            <person name="Thelen J."/>
            <person name="Cheng J."/>
            <person name="Xu D."/>
            <person name="Hellsten U."/>
            <person name="May G."/>
            <person name="Yu Y."/>
            <person name="Sakurai T."/>
            <person name="Umezawa T."/>
            <person name="Bhattacharyya M."/>
            <person name="Sandhu D."/>
            <person name="Valliyodan B."/>
            <person name="Lindquist E."/>
            <person name="Peto M."/>
            <person name="Grant D."/>
            <person name="Shu S."/>
            <person name="Goodstein D."/>
            <person name="Barry K."/>
            <person name="Futrell-Griggs M."/>
            <person name="Abernathy B."/>
            <person name="Du J."/>
            <person name="Tian Z."/>
            <person name="Zhu L."/>
            <person name="Gill N."/>
            <person name="Joshi T."/>
            <person name="Libault M."/>
            <person name="Sethuraman A."/>
            <person name="Zhang X."/>
            <person name="Shinozaki K."/>
            <person name="Nguyen H."/>
            <person name="Wing R."/>
            <person name="Cregan P."/>
            <person name="Specht J."/>
            <person name="Grimwood J."/>
            <person name="Rokhsar D."/>
            <person name="Stacey G."/>
            <person name="Shoemaker R."/>
            <person name="Jackson S."/>
        </authorList>
    </citation>
    <scope>NUCLEOTIDE SEQUENCE</scope>
    <source>
        <tissue evidence="2">Callus</tissue>
    </source>
</reference>
<dbReference type="InParanoid" id="K7L627"/>
<organism evidence="2">
    <name type="scientific">Glycine max</name>
    <name type="common">Soybean</name>
    <name type="synonym">Glycine hispida</name>
    <dbReference type="NCBI Taxonomy" id="3847"/>
    <lineage>
        <taxon>Eukaryota</taxon>
        <taxon>Viridiplantae</taxon>
        <taxon>Streptophyta</taxon>
        <taxon>Embryophyta</taxon>
        <taxon>Tracheophyta</taxon>
        <taxon>Spermatophyta</taxon>
        <taxon>Magnoliopsida</taxon>
        <taxon>eudicotyledons</taxon>
        <taxon>Gunneridae</taxon>
        <taxon>Pentapetalae</taxon>
        <taxon>rosids</taxon>
        <taxon>fabids</taxon>
        <taxon>Fabales</taxon>
        <taxon>Fabaceae</taxon>
        <taxon>Papilionoideae</taxon>
        <taxon>50 kb inversion clade</taxon>
        <taxon>NPAAA clade</taxon>
        <taxon>indigoferoid/millettioid clade</taxon>
        <taxon>Phaseoleae</taxon>
        <taxon>Glycine</taxon>
        <taxon>Glycine subgen. Soja</taxon>
    </lineage>
</organism>
<feature type="compositionally biased region" description="Basic and acidic residues" evidence="1">
    <location>
        <begin position="10"/>
        <end position="22"/>
    </location>
</feature>
<name>K7L627_SOYBN</name>
<proteinExistence type="predicted"/>
<dbReference type="Proteomes" id="UP000008827">
    <property type="component" value="Chromosome 8"/>
</dbReference>
<dbReference type="PaxDb" id="3847-GLYMA08G11880.1"/>